<evidence type="ECO:0000256" key="6">
    <source>
        <dbReference type="SAM" id="Phobius"/>
    </source>
</evidence>
<dbReference type="Proteomes" id="UP000308901">
    <property type="component" value="Unassembled WGS sequence"/>
</dbReference>
<comment type="subcellular location">
    <subcellularLocation>
        <location evidence="1">Membrane</location>
        <topology evidence="1">Multi-pass membrane protein</topology>
    </subcellularLocation>
</comment>
<dbReference type="EMBL" id="VANU01000005">
    <property type="protein sequence ID" value="TLP37071.1"/>
    <property type="molecule type" value="Genomic_DNA"/>
</dbReference>
<dbReference type="Pfam" id="PF13675">
    <property type="entry name" value="PilJ"/>
    <property type="match status" value="1"/>
</dbReference>
<keyword evidence="5" id="KW-0175">Coiled coil</keyword>
<protein>
    <recommendedName>
        <fullName evidence="7">NarX-like N-terminal domain-containing protein</fullName>
    </recommendedName>
</protein>
<dbReference type="GO" id="GO:0016020">
    <property type="term" value="C:membrane"/>
    <property type="evidence" value="ECO:0007669"/>
    <property type="project" value="UniProtKB-SubCell"/>
</dbReference>
<dbReference type="OrthoDB" id="952521at2"/>
<feature type="coiled-coil region" evidence="5">
    <location>
        <begin position="252"/>
        <end position="324"/>
    </location>
</feature>
<evidence type="ECO:0000256" key="4">
    <source>
        <dbReference type="ARBA" id="ARBA00023136"/>
    </source>
</evidence>
<organism evidence="8 9">
    <name type="scientific">Arcobacter arenosus</name>
    <dbReference type="NCBI Taxonomy" id="2576037"/>
    <lineage>
        <taxon>Bacteria</taxon>
        <taxon>Pseudomonadati</taxon>
        <taxon>Campylobacterota</taxon>
        <taxon>Epsilonproteobacteria</taxon>
        <taxon>Campylobacterales</taxon>
        <taxon>Arcobacteraceae</taxon>
        <taxon>Arcobacter</taxon>
    </lineage>
</organism>
<evidence type="ECO:0000256" key="5">
    <source>
        <dbReference type="SAM" id="Coils"/>
    </source>
</evidence>
<evidence type="ECO:0000256" key="1">
    <source>
        <dbReference type="ARBA" id="ARBA00004141"/>
    </source>
</evidence>
<evidence type="ECO:0000313" key="8">
    <source>
        <dbReference type="EMBL" id="TLP37071.1"/>
    </source>
</evidence>
<dbReference type="InterPro" id="IPR029095">
    <property type="entry name" value="NarX-like_N"/>
</dbReference>
<reference evidence="8 9" key="1">
    <citation type="submission" date="2019-05" db="EMBL/GenBank/DDBJ databases">
        <title>Arcobacter sp. nov., isolated from sea sediment.</title>
        <authorList>
            <person name="Kim W."/>
        </authorList>
    </citation>
    <scope>NUCLEOTIDE SEQUENCE [LARGE SCALE GENOMIC DNA]</scope>
    <source>
        <strain evidence="8 9">CAU 1517</strain>
    </source>
</reference>
<evidence type="ECO:0000313" key="9">
    <source>
        <dbReference type="Proteomes" id="UP000308901"/>
    </source>
</evidence>
<feature type="transmembrane region" description="Helical" evidence="6">
    <location>
        <begin position="12"/>
        <end position="33"/>
    </location>
</feature>
<comment type="caution">
    <text evidence="8">The sequence shown here is derived from an EMBL/GenBank/DDBJ whole genome shotgun (WGS) entry which is preliminary data.</text>
</comment>
<keyword evidence="9" id="KW-1185">Reference proteome</keyword>
<keyword evidence="3 6" id="KW-1133">Transmembrane helix</keyword>
<keyword evidence="2 6" id="KW-0812">Transmembrane</keyword>
<evidence type="ECO:0000256" key="2">
    <source>
        <dbReference type="ARBA" id="ARBA00022692"/>
    </source>
</evidence>
<keyword evidence="4 6" id="KW-0472">Membrane</keyword>
<accession>A0A5R8XZ90</accession>
<evidence type="ECO:0000256" key="3">
    <source>
        <dbReference type="ARBA" id="ARBA00022989"/>
    </source>
</evidence>
<gene>
    <name evidence="8" type="ORF">FDK22_12570</name>
</gene>
<proteinExistence type="predicted"/>
<dbReference type="AlphaFoldDB" id="A0A5R8XZ90"/>
<name>A0A5R8XZ90_9BACT</name>
<dbReference type="RefSeq" id="WP_138153325.1">
    <property type="nucleotide sequence ID" value="NZ_VANU01000005.1"/>
</dbReference>
<sequence length="331" mass="37916">MKTQSVSNKIKVIGALLMITIFTVISITIHLNYKNTKDALIVNIAGKQRMLTQRITKNIYLINQTKSKNFTEMDKAISQFIFGLATLKDGNKTLNIAEAPVNSIKSQIEKVQVLWNVFYKNSLEFKEAILKNDTQKINSLLLYFNEANNELLFEVDEIVTLYTNYIEEKTNFIKNFQYTAFAFLFIFSLYSLIQLRQIQSHANEFIEKAKEIGTKNINEMAPIKVEGEKEFVEMADNFNQFISKVSSAVNYSQNALEQSKLASEKLESLTDEFDNLISEIENKSEVMSQIDRSEDIVIESTEELLKSTKKLQDLKAELDKLLSSCSIDKKA</sequence>
<evidence type="ECO:0000259" key="7">
    <source>
        <dbReference type="Pfam" id="PF13675"/>
    </source>
</evidence>
<feature type="domain" description="NarX-like N-terminal" evidence="7">
    <location>
        <begin position="34"/>
        <end position="136"/>
    </location>
</feature>